<keyword evidence="1" id="KW-1133">Transmembrane helix</keyword>
<dbReference type="Proteomes" id="UP000676917">
    <property type="component" value="Unassembled WGS sequence"/>
</dbReference>
<feature type="transmembrane region" description="Helical" evidence="1">
    <location>
        <begin position="7"/>
        <end position="27"/>
    </location>
</feature>
<dbReference type="RefSeq" id="WP_212920915.1">
    <property type="nucleotide sequence ID" value="NZ_BORP01000003.1"/>
</dbReference>
<protein>
    <submittedName>
        <fullName evidence="2">Uncharacterized protein</fullName>
    </submittedName>
</protein>
<accession>A0A919X7X2</accession>
<evidence type="ECO:0000313" key="2">
    <source>
        <dbReference type="EMBL" id="GIO27439.1"/>
    </source>
</evidence>
<organism evidence="2 3">
    <name type="scientific">Ornithinibacillus bavariensis</name>
    <dbReference type="NCBI Taxonomy" id="545502"/>
    <lineage>
        <taxon>Bacteria</taxon>
        <taxon>Bacillati</taxon>
        <taxon>Bacillota</taxon>
        <taxon>Bacilli</taxon>
        <taxon>Bacillales</taxon>
        <taxon>Bacillaceae</taxon>
        <taxon>Ornithinibacillus</taxon>
    </lineage>
</organism>
<evidence type="ECO:0000313" key="3">
    <source>
        <dbReference type="Proteomes" id="UP000676917"/>
    </source>
</evidence>
<feature type="transmembrane region" description="Helical" evidence="1">
    <location>
        <begin position="39"/>
        <end position="62"/>
    </location>
</feature>
<gene>
    <name evidence="2" type="ORF">J43TS3_20500</name>
</gene>
<keyword evidence="1" id="KW-0472">Membrane</keyword>
<reference evidence="2" key="1">
    <citation type="submission" date="2021-03" db="EMBL/GenBank/DDBJ databases">
        <title>Antimicrobial resistance genes in bacteria isolated from Japanese honey, and their potential for conferring macrolide and lincosamide resistance in the American foulbrood pathogen Paenibacillus larvae.</title>
        <authorList>
            <person name="Okamoto M."/>
            <person name="Kumagai M."/>
            <person name="Kanamori H."/>
            <person name="Takamatsu D."/>
        </authorList>
    </citation>
    <scope>NUCLEOTIDE SEQUENCE</scope>
    <source>
        <strain evidence="2">J43TS3</strain>
    </source>
</reference>
<dbReference type="EMBL" id="BORP01000003">
    <property type="protein sequence ID" value="GIO27439.1"/>
    <property type="molecule type" value="Genomic_DNA"/>
</dbReference>
<comment type="caution">
    <text evidence="2">The sequence shown here is derived from an EMBL/GenBank/DDBJ whole genome shotgun (WGS) entry which is preliminary data.</text>
</comment>
<sequence>MKYSTARWLAIIFFVIGAVPISTYFYLDANGITIPFLTIIVRPVGVIAFLIATFLLLASIMASRTRRTDKKTPLPKCTYDTYLFNRI</sequence>
<keyword evidence="3" id="KW-1185">Reference proteome</keyword>
<proteinExistence type="predicted"/>
<name>A0A919X7X2_9BACI</name>
<keyword evidence="1" id="KW-0812">Transmembrane</keyword>
<dbReference type="AlphaFoldDB" id="A0A919X7X2"/>
<evidence type="ECO:0000256" key="1">
    <source>
        <dbReference type="SAM" id="Phobius"/>
    </source>
</evidence>